<gene>
    <name evidence="1" type="ORF">D9758_003730</name>
</gene>
<organism evidence="1 2">
    <name type="scientific">Tetrapyrgos nigripes</name>
    <dbReference type="NCBI Taxonomy" id="182062"/>
    <lineage>
        <taxon>Eukaryota</taxon>
        <taxon>Fungi</taxon>
        <taxon>Dikarya</taxon>
        <taxon>Basidiomycota</taxon>
        <taxon>Agaricomycotina</taxon>
        <taxon>Agaricomycetes</taxon>
        <taxon>Agaricomycetidae</taxon>
        <taxon>Agaricales</taxon>
        <taxon>Marasmiineae</taxon>
        <taxon>Marasmiaceae</taxon>
        <taxon>Tetrapyrgos</taxon>
    </lineage>
</organism>
<sequence>MHKAAHTFLANPLLNIWLATCLYVAFDMDSRPNPGSHFYTTHVDLGVEPLDLAIFHRIFNGADAQKIFLNFGPATQMNHDLWQSKRHILASGGDLAVALVVDFCYLDLPRTGLTIVPVLTSSKKFVDEKKPFMSVSRHFGEAIAHWPYSPRGCLMNINMMRSEKAAQTEERPCVEVSAQANLLTREIRMHKVAYTFLANALLKQLVSCSFCSVMNLLLNDTRIVWLGTRLYLAFDMDSRLDPDSNFYLTWWQTPGFMQLNCISPQPVDKDSYPPMYYDMLQSKKNAVLKAGSDVVVALVIVEFCYLDTPPSVLTAVAVLSSSKKFADEKKDLVSGTPSHLGGVTLLVLEAV</sequence>
<keyword evidence="2" id="KW-1185">Reference proteome</keyword>
<reference evidence="1 2" key="1">
    <citation type="journal article" date="2020" name="ISME J.">
        <title>Uncovering the hidden diversity of litter-decomposition mechanisms in mushroom-forming fungi.</title>
        <authorList>
            <person name="Floudas D."/>
            <person name="Bentzer J."/>
            <person name="Ahren D."/>
            <person name="Johansson T."/>
            <person name="Persson P."/>
            <person name="Tunlid A."/>
        </authorList>
    </citation>
    <scope>NUCLEOTIDE SEQUENCE [LARGE SCALE GENOMIC DNA]</scope>
    <source>
        <strain evidence="1 2">CBS 291.85</strain>
    </source>
</reference>
<evidence type="ECO:0000313" key="1">
    <source>
        <dbReference type="EMBL" id="KAF5367371.1"/>
    </source>
</evidence>
<proteinExistence type="predicted"/>
<dbReference type="EMBL" id="JAACJM010000019">
    <property type="protein sequence ID" value="KAF5367371.1"/>
    <property type="molecule type" value="Genomic_DNA"/>
</dbReference>
<evidence type="ECO:0000313" key="2">
    <source>
        <dbReference type="Proteomes" id="UP000559256"/>
    </source>
</evidence>
<accession>A0A8H5LS41</accession>
<comment type="caution">
    <text evidence="1">The sequence shown here is derived from an EMBL/GenBank/DDBJ whole genome shotgun (WGS) entry which is preliminary data.</text>
</comment>
<dbReference type="Proteomes" id="UP000559256">
    <property type="component" value="Unassembled WGS sequence"/>
</dbReference>
<dbReference type="AlphaFoldDB" id="A0A8H5LS41"/>
<protein>
    <submittedName>
        <fullName evidence="1">Uncharacterized protein</fullName>
    </submittedName>
</protein>
<name>A0A8H5LS41_9AGAR</name>